<dbReference type="PROSITE" id="PS50072">
    <property type="entry name" value="CSA_PPIASE_2"/>
    <property type="match status" value="1"/>
</dbReference>
<dbReference type="InterPro" id="IPR029000">
    <property type="entry name" value="Cyclophilin-like_dom_sf"/>
</dbReference>
<dbReference type="Gene3D" id="2.40.100.10">
    <property type="entry name" value="Cyclophilin-like"/>
    <property type="match status" value="1"/>
</dbReference>
<comment type="similarity">
    <text evidence="1">Belongs to the cyclophilin-type PPIase family.</text>
</comment>
<dbReference type="FunFam" id="2.40.100.10:FF:000029">
    <property type="entry name" value="Peptidyl-prolyl cis-trans isomerase"/>
    <property type="match status" value="1"/>
</dbReference>
<name>A0A7S2BZH8_9EUKA</name>
<dbReference type="EMBL" id="HBGU01009482">
    <property type="protein sequence ID" value="CAD9411084.1"/>
    <property type="molecule type" value="Transcribed_RNA"/>
</dbReference>
<dbReference type="GO" id="GO:0003755">
    <property type="term" value="F:peptidyl-prolyl cis-trans isomerase activity"/>
    <property type="evidence" value="ECO:0007669"/>
    <property type="project" value="UniProtKB-UniRule"/>
</dbReference>
<dbReference type="GO" id="GO:0005737">
    <property type="term" value="C:cytoplasm"/>
    <property type="evidence" value="ECO:0007669"/>
    <property type="project" value="TreeGrafter"/>
</dbReference>
<sequence length="117" mass="12154">MCQGGDFTNHDGTGGKSIYGEKFADENFTLKHTGPGVLSMANAGPGTNGSQFFLCTAKTTWLDGKHVVFGKVVMGMDVVKAIEALGSSSGTTSKKVVISACGEIAADDPDFMKKDGK</sequence>
<proteinExistence type="inferred from homology"/>
<dbReference type="PANTHER" id="PTHR11071">
    <property type="entry name" value="PEPTIDYL-PROLYL CIS-TRANS ISOMERASE"/>
    <property type="match status" value="1"/>
</dbReference>
<evidence type="ECO:0000259" key="2">
    <source>
        <dbReference type="PROSITE" id="PS50072"/>
    </source>
</evidence>
<keyword evidence="1" id="KW-0413">Isomerase</keyword>
<comment type="function">
    <text evidence="1">PPIases accelerate the folding of proteins. It catalyzes the cis-trans isomerization of proline imidic peptide bonds in oligopeptides.</text>
</comment>
<dbReference type="GO" id="GO:0016018">
    <property type="term" value="F:cyclosporin A binding"/>
    <property type="evidence" value="ECO:0007669"/>
    <property type="project" value="TreeGrafter"/>
</dbReference>
<protein>
    <recommendedName>
        <fullName evidence="1">Peptidyl-prolyl cis-trans isomerase</fullName>
        <shortName evidence="1">PPIase</shortName>
        <ecNumber evidence="1">5.2.1.8</ecNumber>
    </recommendedName>
</protein>
<gene>
    <name evidence="3" type="ORF">CBRE1094_LOCUS5225</name>
</gene>
<dbReference type="EC" id="5.2.1.8" evidence="1"/>
<dbReference type="AlphaFoldDB" id="A0A7S2BZH8"/>
<dbReference type="PANTHER" id="PTHR11071:SF561">
    <property type="entry name" value="PEPTIDYL-PROLYL CIS-TRANS ISOMERASE D-RELATED"/>
    <property type="match status" value="1"/>
</dbReference>
<dbReference type="PRINTS" id="PR00153">
    <property type="entry name" value="CSAPPISMRASE"/>
</dbReference>
<accession>A0A7S2BZH8</accession>
<evidence type="ECO:0000313" key="3">
    <source>
        <dbReference type="EMBL" id="CAD9411084.1"/>
    </source>
</evidence>
<reference evidence="3" key="1">
    <citation type="submission" date="2021-01" db="EMBL/GenBank/DDBJ databases">
        <authorList>
            <person name="Corre E."/>
            <person name="Pelletier E."/>
            <person name="Niang G."/>
            <person name="Scheremetjew M."/>
            <person name="Finn R."/>
            <person name="Kale V."/>
            <person name="Holt S."/>
            <person name="Cochrane G."/>
            <person name="Meng A."/>
            <person name="Brown T."/>
            <person name="Cohen L."/>
        </authorList>
    </citation>
    <scope>NUCLEOTIDE SEQUENCE</scope>
    <source>
        <strain evidence="3">UTEX LB 985</strain>
    </source>
</reference>
<dbReference type="InterPro" id="IPR002130">
    <property type="entry name" value="Cyclophilin-type_PPIase_dom"/>
</dbReference>
<dbReference type="Pfam" id="PF00160">
    <property type="entry name" value="Pro_isomerase"/>
    <property type="match status" value="1"/>
</dbReference>
<dbReference type="GO" id="GO:0006457">
    <property type="term" value="P:protein folding"/>
    <property type="evidence" value="ECO:0007669"/>
    <property type="project" value="TreeGrafter"/>
</dbReference>
<dbReference type="SUPFAM" id="SSF50891">
    <property type="entry name" value="Cyclophilin-like"/>
    <property type="match status" value="1"/>
</dbReference>
<comment type="catalytic activity">
    <reaction evidence="1">
        <text>[protein]-peptidylproline (omega=180) = [protein]-peptidylproline (omega=0)</text>
        <dbReference type="Rhea" id="RHEA:16237"/>
        <dbReference type="Rhea" id="RHEA-COMP:10747"/>
        <dbReference type="Rhea" id="RHEA-COMP:10748"/>
        <dbReference type="ChEBI" id="CHEBI:83833"/>
        <dbReference type="ChEBI" id="CHEBI:83834"/>
        <dbReference type="EC" id="5.2.1.8"/>
    </reaction>
</comment>
<feature type="domain" description="PPIase cyclophilin-type" evidence="2">
    <location>
        <begin position="1"/>
        <end position="103"/>
    </location>
</feature>
<keyword evidence="1" id="KW-0697">Rotamase</keyword>
<evidence type="ECO:0000256" key="1">
    <source>
        <dbReference type="RuleBase" id="RU363019"/>
    </source>
</evidence>
<organism evidence="3">
    <name type="scientific">Haptolina brevifila</name>
    <dbReference type="NCBI Taxonomy" id="156173"/>
    <lineage>
        <taxon>Eukaryota</taxon>
        <taxon>Haptista</taxon>
        <taxon>Haptophyta</taxon>
        <taxon>Prymnesiophyceae</taxon>
        <taxon>Prymnesiales</taxon>
        <taxon>Prymnesiaceae</taxon>
        <taxon>Haptolina</taxon>
    </lineage>
</organism>